<dbReference type="Gene3D" id="3.40.605.10">
    <property type="entry name" value="Aldehyde Dehydrogenase, Chain A, domain 1"/>
    <property type="match status" value="1"/>
</dbReference>
<dbReference type="PROSITE" id="PS00687">
    <property type="entry name" value="ALDEHYDE_DEHYDR_GLU"/>
    <property type="match status" value="1"/>
</dbReference>
<dbReference type="InterPro" id="IPR016163">
    <property type="entry name" value="Ald_DH_C"/>
</dbReference>
<organism evidence="7 9">
    <name type="scientific">Candidatus Sysuiplasma superficiale</name>
    <dbReference type="NCBI Taxonomy" id="2823368"/>
    <lineage>
        <taxon>Archaea</taxon>
        <taxon>Methanobacteriati</taxon>
        <taxon>Thermoplasmatota</taxon>
        <taxon>Thermoplasmata</taxon>
        <taxon>Candidatus Sysuiplasmatales</taxon>
        <taxon>Candidatus Sysuiplasmataceae</taxon>
        <taxon>Candidatus Sysuiplasma</taxon>
    </lineage>
</organism>
<evidence type="ECO:0000256" key="3">
    <source>
        <dbReference type="ARBA" id="ARBA00023002"/>
    </source>
</evidence>
<evidence type="ECO:0000256" key="5">
    <source>
        <dbReference type="RuleBase" id="RU003345"/>
    </source>
</evidence>
<reference evidence="7" key="1">
    <citation type="submission" date="2021-04" db="EMBL/GenBank/DDBJ databases">
        <title>Genomic insights into ecological role and evolution of a novel Thermoplasmata order Candidatus Sysuiplasmatales.</title>
        <authorList>
            <person name="Yuan Y."/>
        </authorList>
    </citation>
    <scope>NUCLEOTIDE SEQUENCE</scope>
    <source>
        <strain evidence="8">TUT19-bin139</strain>
        <strain evidence="7">YP2-bin.285</strain>
    </source>
</reference>
<dbReference type="EMBL" id="JAHEAC010000001">
    <property type="protein sequence ID" value="MBX8643128.1"/>
    <property type="molecule type" value="Genomic_DNA"/>
</dbReference>
<evidence type="ECO:0000256" key="2">
    <source>
        <dbReference type="ARBA" id="ARBA00011881"/>
    </source>
</evidence>
<evidence type="ECO:0000256" key="4">
    <source>
        <dbReference type="PROSITE-ProRule" id="PRU10007"/>
    </source>
</evidence>
<dbReference type="InterPro" id="IPR016162">
    <property type="entry name" value="Ald_DH_N"/>
</dbReference>
<dbReference type="AlphaFoldDB" id="A0A8J7YHJ9"/>
<dbReference type="GO" id="GO:0019145">
    <property type="term" value="F:aminobutyraldehyde dehydrogenase (NAD+) activity"/>
    <property type="evidence" value="ECO:0007669"/>
    <property type="project" value="UniProtKB-EC"/>
</dbReference>
<evidence type="ECO:0000313" key="7">
    <source>
        <dbReference type="EMBL" id="MBX8630917.1"/>
    </source>
</evidence>
<proteinExistence type="inferred from homology"/>
<dbReference type="SUPFAM" id="SSF53720">
    <property type="entry name" value="ALDH-like"/>
    <property type="match status" value="1"/>
</dbReference>
<dbReference type="Gene3D" id="3.40.309.10">
    <property type="entry name" value="Aldehyde Dehydrogenase, Chain A, domain 2"/>
    <property type="match status" value="1"/>
</dbReference>
<dbReference type="PANTHER" id="PTHR11699">
    <property type="entry name" value="ALDEHYDE DEHYDROGENASE-RELATED"/>
    <property type="match status" value="1"/>
</dbReference>
<dbReference type="EMBL" id="JAGVSJ010000001">
    <property type="protein sequence ID" value="MBX8630917.1"/>
    <property type="molecule type" value="Genomic_DNA"/>
</dbReference>
<feature type="domain" description="Aldehyde dehydrogenase" evidence="6">
    <location>
        <begin position="12"/>
        <end position="476"/>
    </location>
</feature>
<evidence type="ECO:0000256" key="1">
    <source>
        <dbReference type="ARBA" id="ARBA00009986"/>
    </source>
</evidence>
<dbReference type="FunFam" id="3.40.309.10:FF:000012">
    <property type="entry name" value="Betaine aldehyde dehydrogenase"/>
    <property type="match status" value="1"/>
</dbReference>
<feature type="active site" evidence="4">
    <location>
        <position position="251"/>
    </location>
</feature>
<name>A0A8J7YHJ9_9ARCH</name>
<gene>
    <name evidence="7" type="ORF">J9259_00105</name>
    <name evidence="8" type="ORF">KIY12_00120</name>
</gene>
<dbReference type="Proteomes" id="UP000750197">
    <property type="component" value="Unassembled WGS sequence"/>
</dbReference>
<dbReference type="InterPro" id="IPR016161">
    <property type="entry name" value="Ald_DH/histidinol_DH"/>
</dbReference>
<evidence type="ECO:0000313" key="8">
    <source>
        <dbReference type="EMBL" id="MBX8643128.1"/>
    </source>
</evidence>
<dbReference type="Pfam" id="PF00171">
    <property type="entry name" value="Aldedh"/>
    <property type="match status" value="1"/>
</dbReference>
<dbReference type="InterPro" id="IPR029510">
    <property type="entry name" value="Ald_DH_CS_GLU"/>
</dbReference>
<keyword evidence="3 5" id="KW-0560">Oxidoreductase</keyword>
<comment type="caution">
    <text evidence="7">The sequence shown here is derived from an EMBL/GenBank/DDBJ whole genome shotgun (WGS) entry which is preliminary data.</text>
</comment>
<dbReference type="Proteomes" id="UP000716004">
    <property type="component" value="Unassembled WGS sequence"/>
</dbReference>
<protein>
    <submittedName>
        <fullName evidence="7">Aminobutyraldehyde dehydrogenase</fullName>
        <ecNumber evidence="7">1.2.1.19</ecNumber>
    </submittedName>
</protein>
<dbReference type="FunFam" id="3.40.605.10:FF:000026">
    <property type="entry name" value="Aldehyde dehydrogenase, putative"/>
    <property type="match status" value="1"/>
</dbReference>
<accession>A0A8J7YHJ9</accession>
<evidence type="ECO:0000259" key="6">
    <source>
        <dbReference type="Pfam" id="PF00171"/>
    </source>
</evidence>
<dbReference type="FunFam" id="3.40.605.10:FF:000007">
    <property type="entry name" value="NAD/NADP-dependent betaine aldehyde dehydrogenase"/>
    <property type="match status" value="1"/>
</dbReference>
<comment type="subunit">
    <text evidence="2">Homotetramer.</text>
</comment>
<dbReference type="InterPro" id="IPR015590">
    <property type="entry name" value="Aldehyde_DH_dom"/>
</dbReference>
<comment type="similarity">
    <text evidence="1 5">Belongs to the aldehyde dehydrogenase family.</text>
</comment>
<evidence type="ECO:0000313" key="9">
    <source>
        <dbReference type="Proteomes" id="UP000716004"/>
    </source>
</evidence>
<dbReference type="NCBIfam" id="NF010000">
    <property type="entry name" value="PRK13473.1"/>
    <property type="match status" value="1"/>
</dbReference>
<sequence>MQFFRNYIDGEWTEAESGKTQKIINPATEDVIAEVPKCDVSDARKAIDAARNAFDNGRWPLMTPGERSAVLLNLASLVEAQMDELARLESMNQGKTIKQARDGDFPFSVDNIRFYAGAARTLAGLPAMEYMSTGTSYVRREPVGVIAQITPWNYPWMMAIWKAGPALATGNTVVIKPASVTPLTTIRLAELCEKAGFPKGVVNVITGPGEIIGNELTSNPKVDMVSITGDTATGRKIMERSSSTLKKLHLELGGKAPFIVFDDADLEAAVKGAAAAGYVNGGQDCTQASRFYVQEGIYDSFVKKLVEESAKVRIGDPLSRSTDLGPLVSSAQREKVESYVLYGREEGAKLEFGGKRPERFRKGFYFEPTVFSGVEQDMKIAREEIFGPVLPVLRFSGVDEVIASSNDTIYGLHSSVWTTNVRTAMKLASRLRFGAVQINDHLPITSEMPHGGYKQSGFGKDMSVYSLEEYTQIKHVYFDMTGDRRKGWHYLTYGDPA</sequence>
<dbReference type="EC" id="1.2.1.19" evidence="7"/>